<dbReference type="Gene3D" id="1.50.40.10">
    <property type="entry name" value="Mitochondrial carrier domain"/>
    <property type="match status" value="1"/>
</dbReference>
<dbReference type="VEuPathDB" id="FungiDB:HpaG809525"/>
<feature type="repeat" description="Solcar" evidence="6">
    <location>
        <begin position="132"/>
        <end position="223"/>
    </location>
</feature>
<organism evidence="8 9">
    <name type="scientific">Hyaloperonospora arabidopsidis (strain Emoy2)</name>
    <name type="common">Downy mildew agent</name>
    <name type="synonym">Peronospora arabidopsidis</name>
    <dbReference type="NCBI Taxonomy" id="559515"/>
    <lineage>
        <taxon>Eukaryota</taxon>
        <taxon>Sar</taxon>
        <taxon>Stramenopiles</taxon>
        <taxon>Oomycota</taxon>
        <taxon>Peronosporomycetes</taxon>
        <taxon>Peronosporales</taxon>
        <taxon>Peronosporaceae</taxon>
        <taxon>Hyaloperonospora</taxon>
    </lineage>
</organism>
<name>M4BSU0_HYAAE</name>
<dbReference type="Proteomes" id="UP000011713">
    <property type="component" value="Unassembled WGS sequence"/>
</dbReference>
<evidence type="ECO:0000256" key="1">
    <source>
        <dbReference type="ARBA" id="ARBA00004141"/>
    </source>
</evidence>
<keyword evidence="2 7" id="KW-0813">Transport</keyword>
<keyword evidence="9" id="KW-1185">Reference proteome</keyword>
<keyword evidence="4" id="KW-0677">Repeat</keyword>
<feature type="repeat" description="Solcar" evidence="6">
    <location>
        <begin position="18"/>
        <end position="123"/>
    </location>
</feature>
<reference evidence="8" key="2">
    <citation type="submission" date="2015-06" db="UniProtKB">
        <authorList>
            <consortium name="EnsemblProtists"/>
        </authorList>
    </citation>
    <scope>IDENTIFICATION</scope>
    <source>
        <strain evidence="8">Emoy2</strain>
    </source>
</reference>
<dbReference type="InterPro" id="IPR018108">
    <property type="entry name" value="MCP_transmembrane"/>
</dbReference>
<dbReference type="GO" id="GO:0055085">
    <property type="term" value="P:transmembrane transport"/>
    <property type="evidence" value="ECO:0007669"/>
    <property type="project" value="InterPro"/>
</dbReference>
<dbReference type="PANTHER" id="PTHR24089">
    <property type="entry name" value="SOLUTE CARRIER FAMILY 25"/>
    <property type="match status" value="1"/>
</dbReference>
<dbReference type="PROSITE" id="PS50920">
    <property type="entry name" value="SOLCAR"/>
    <property type="match status" value="3"/>
</dbReference>
<keyword evidence="5 6" id="KW-0472">Membrane</keyword>
<evidence type="ECO:0000313" key="9">
    <source>
        <dbReference type="Proteomes" id="UP000011713"/>
    </source>
</evidence>
<keyword evidence="3 6" id="KW-0812">Transmembrane</keyword>
<comment type="subcellular location">
    <subcellularLocation>
        <location evidence="1">Membrane</location>
        <topology evidence="1">Multi-pass membrane protein</topology>
    </subcellularLocation>
</comment>
<dbReference type="GO" id="GO:0016020">
    <property type="term" value="C:membrane"/>
    <property type="evidence" value="ECO:0007669"/>
    <property type="project" value="UniProtKB-SubCell"/>
</dbReference>
<dbReference type="InParanoid" id="M4BSU0"/>
<dbReference type="OMA" id="PAYRWPK"/>
<feature type="repeat" description="Solcar" evidence="6">
    <location>
        <begin position="241"/>
        <end position="337"/>
    </location>
</feature>
<dbReference type="InterPro" id="IPR023395">
    <property type="entry name" value="MCP_dom_sf"/>
</dbReference>
<proteinExistence type="inferred from homology"/>
<dbReference type="STRING" id="559515.M4BSU0"/>
<dbReference type="AlphaFoldDB" id="M4BSU0"/>
<accession>M4BSU0</accession>
<dbReference type="HOGENOM" id="CLU_015166_10_3_1"/>
<evidence type="ECO:0000256" key="7">
    <source>
        <dbReference type="RuleBase" id="RU000488"/>
    </source>
</evidence>
<reference evidence="9" key="1">
    <citation type="journal article" date="2010" name="Science">
        <title>Signatures of adaptation to obligate biotrophy in the Hyaloperonospora arabidopsidis genome.</title>
        <authorList>
            <person name="Baxter L."/>
            <person name="Tripathy S."/>
            <person name="Ishaque N."/>
            <person name="Boot N."/>
            <person name="Cabral A."/>
            <person name="Kemen E."/>
            <person name="Thines M."/>
            <person name="Ah-Fong A."/>
            <person name="Anderson R."/>
            <person name="Badejoko W."/>
            <person name="Bittner-Eddy P."/>
            <person name="Boore J.L."/>
            <person name="Chibucos M.C."/>
            <person name="Coates M."/>
            <person name="Dehal P."/>
            <person name="Delehaunty K."/>
            <person name="Dong S."/>
            <person name="Downton P."/>
            <person name="Dumas B."/>
            <person name="Fabro G."/>
            <person name="Fronick C."/>
            <person name="Fuerstenberg S.I."/>
            <person name="Fulton L."/>
            <person name="Gaulin E."/>
            <person name="Govers F."/>
            <person name="Hughes L."/>
            <person name="Humphray S."/>
            <person name="Jiang R.H."/>
            <person name="Judelson H."/>
            <person name="Kamoun S."/>
            <person name="Kyung K."/>
            <person name="Meijer H."/>
            <person name="Minx P."/>
            <person name="Morris P."/>
            <person name="Nelson J."/>
            <person name="Phuntumart V."/>
            <person name="Qutob D."/>
            <person name="Rehmany A."/>
            <person name="Rougon-Cardoso A."/>
            <person name="Ryden P."/>
            <person name="Torto-Alalibo T."/>
            <person name="Studholme D."/>
            <person name="Wang Y."/>
            <person name="Win J."/>
            <person name="Wood J."/>
            <person name="Clifton S.W."/>
            <person name="Rogers J."/>
            <person name="Van den Ackerveken G."/>
            <person name="Jones J.D."/>
            <person name="McDowell J.M."/>
            <person name="Beynon J."/>
            <person name="Tyler B.M."/>
        </authorList>
    </citation>
    <scope>NUCLEOTIDE SEQUENCE [LARGE SCALE GENOMIC DNA]</scope>
    <source>
        <strain evidence="9">Emoy2</strain>
    </source>
</reference>
<evidence type="ECO:0000256" key="6">
    <source>
        <dbReference type="PROSITE-ProRule" id="PRU00282"/>
    </source>
</evidence>
<sequence>MGTPKSRATASSSSSSRSSGVECIVAGVVSGCVTRSCTSPLDVLKIVIQVNGPTSTSAAPSMLVASRAIASCPSTSSAIARTVRELYALDGVRAFWRGNSAGCCRLGPYAGLKFYLFDSLQTRFGANDGHGLSNMQRALCGAVAGLIATMGTYPLEVVRTRMILQTKASTGTTYEIRGVLQGVQLILKREGLRGLYRGGWSGVMGAIPFEGVQFGCYEYLKASAVHHQWPAYRWPKGKTEMDGLDFFVCGSVSGAIAQTVAYPFDTVKKRLQSQQVHVAAEADSASTLYYRGMVDCFRKVIRDEGPLALYRGTGPNLARIVPYAAVMFSTYETTKKTLRLMSESAERGGGMRSSPQYLFVLVNDTATSERFSELHRVSVICLCLEGEECLCR</sequence>
<evidence type="ECO:0000256" key="5">
    <source>
        <dbReference type="ARBA" id="ARBA00023136"/>
    </source>
</evidence>
<dbReference type="PRINTS" id="PR00926">
    <property type="entry name" value="MITOCARRIER"/>
</dbReference>
<dbReference type="Pfam" id="PF00153">
    <property type="entry name" value="Mito_carr"/>
    <property type="match status" value="3"/>
</dbReference>
<evidence type="ECO:0000313" key="8">
    <source>
        <dbReference type="EnsemblProtists" id="HpaP809525"/>
    </source>
</evidence>
<dbReference type="SUPFAM" id="SSF103506">
    <property type="entry name" value="Mitochondrial carrier"/>
    <property type="match status" value="1"/>
</dbReference>
<evidence type="ECO:0000256" key="2">
    <source>
        <dbReference type="ARBA" id="ARBA00022448"/>
    </source>
</evidence>
<dbReference type="EMBL" id="JH597790">
    <property type="status" value="NOT_ANNOTATED_CDS"/>
    <property type="molecule type" value="Genomic_DNA"/>
</dbReference>
<evidence type="ECO:0000256" key="4">
    <source>
        <dbReference type="ARBA" id="ARBA00022737"/>
    </source>
</evidence>
<dbReference type="EnsemblProtists" id="HpaT809525">
    <property type="protein sequence ID" value="HpaP809525"/>
    <property type="gene ID" value="HpaG809525"/>
</dbReference>
<evidence type="ECO:0000256" key="3">
    <source>
        <dbReference type="ARBA" id="ARBA00022692"/>
    </source>
</evidence>
<dbReference type="InterPro" id="IPR002067">
    <property type="entry name" value="MCP"/>
</dbReference>
<protein>
    <submittedName>
        <fullName evidence="8">Uncharacterized protein</fullName>
    </submittedName>
</protein>
<dbReference type="eggNOG" id="KOG0752">
    <property type="taxonomic scope" value="Eukaryota"/>
</dbReference>
<comment type="similarity">
    <text evidence="7">Belongs to the mitochondrial carrier (TC 2.A.29) family.</text>
</comment>